<dbReference type="Proteomes" id="UP000677234">
    <property type="component" value="Chromosome"/>
</dbReference>
<accession>A0A7T5EJZ0</accession>
<dbReference type="EMBL" id="CP073708">
    <property type="protein sequence ID" value="QUO41119.1"/>
    <property type="molecule type" value="Genomic_DNA"/>
</dbReference>
<dbReference type="InterPro" id="IPR041916">
    <property type="entry name" value="Anti_sigma_zinc_sf"/>
</dbReference>
<proteinExistence type="inferred from homology"/>
<dbReference type="Proteomes" id="UP000595847">
    <property type="component" value="Chromosome"/>
</dbReference>
<evidence type="ECO:0000313" key="7">
    <source>
        <dbReference type="Proteomes" id="UP000595847"/>
    </source>
</evidence>
<evidence type="ECO:0000259" key="4">
    <source>
        <dbReference type="Pfam" id="PF13490"/>
    </source>
</evidence>
<dbReference type="KEGG" id="bcop:JD108_19645"/>
<protein>
    <recommendedName>
        <fullName evidence="2">Anti-sigma-W factor RsiW</fullName>
    </recommendedName>
</protein>
<dbReference type="AlphaFoldDB" id="A0A7T5EJZ0"/>
<evidence type="ECO:0000256" key="3">
    <source>
        <dbReference type="SAM" id="Phobius"/>
    </source>
</evidence>
<comment type="similarity">
    <text evidence="1">Belongs to the zinc-associated anti-sigma factor (ZAS) superfamily. Anti-sigma-W factor family.</text>
</comment>
<keyword evidence="8" id="KW-1185">Reference proteome</keyword>
<name>A0A7T5EJZ0_9BACL</name>
<evidence type="ECO:0000256" key="1">
    <source>
        <dbReference type="ARBA" id="ARBA00024353"/>
    </source>
</evidence>
<dbReference type="EMBL" id="CP066308">
    <property type="protein sequence ID" value="QQE74035.1"/>
    <property type="molecule type" value="Genomic_DNA"/>
</dbReference>
<feature type="transmembrane region" description="Helical" evidence="3">
    <location>
        <begin position="87"/>
        <end position="108"/>
    </location>
</feature>
<dbReference type="RefSeq" id="WP_198827623.1">
    <property type="nucleotide sequence ID" value="NZ_CP066308.1"/>
</dbReference>
<evidence type="ECO:0000313" key="6">
    <source>
        <dbReference type="EMBL" id="QUO41119.1"/>
    </source>
</evidence>
<keyword evidence="3" id="KW-0472">Membrane</keyword>
<feature type="domain" description="Putative zinc-finger" evidence="4">
    <location>
        <begin position="9"/>
        <end position="36"/>
    </location>
</feature>
<organism evidence="5 7">
    <name type="scientific">Brevibacillus composti</name>
    <dbReference type="NCBI Taxonomy" id="2796470"/>
    <lineage>
        <taxon>Bacteria</taxon>
        <taxon>Bacillati</taxon>
        <taxon>Bacillota</taxon>
        <taxon>Bacilli</taxon>
        <taxon>Bacillales</taxon>
        <taxon>Paenibacillaceae</taxon>
        <taxon>Brevibacillus</taxon>
    </lineage>
</organism>
<dbReference type="Pfam" id="PF13490">
    <property type="entry name" value="zf-HC2"/>
    <property type="match status" value="1"/>
</dbReference>
<evidence type="ECO:0000313" key="8">
    <source>
        <dbReference type="Proteomes" id="UP000677234"/>
    </source>
</evidence>
<feature type="transmembrane region" description="Helical" evidence="3">
    <location>
        <begin position="148"/>
        <end position="170"/>
    </location>
</feature>
<keyword evidence="3" id="KW-0812">Transmembrane</keyword>
<evidence type="ECO:0000256" key="2">
    <source>
        <dbReference type="ARBA" id="ARBA00024438"/>
    </source>
</evidence>
<reference evidence="6" key="2">
    <citation type="submission" date="2021-04" db="EMBL/GenBank/DDBJ databases">
        <title>Brevibacillus composti FJAT-54423, complete genome.</title>
        <authorList>
            <person name="Tang R."/>
        </authorList>
    </citation>
    <scope>NUCLEOTIDE SEQUENCE</scope>
    <source>
        <strain evidence="6">FJAT-54424</strain>
    </source>
</reference>
<keyword evidence="3" id="KW-1133">Transmembrane helix</keyword>
<evidence type="ECO:0000313" key="5">
    <source>
        <dbReference type="EMBL" id="QQE74035.1"/>
    </source>
</evidence>
<sequence>MPHIDALTLMMYVDGELSDMEAAAVRDHVNACAGCRRALEMQQAEEKWVAERFFAADLPPLPMELDPLTIAQVEGIALLHKRNRRRFWWRILLVAGSMLISLACYLLFWQKIWAEWALPIWTAWRSQLFWSSAFWLNDSARDLFHAPAAYLIALPLPFLLLAGLLLVLNLRFSPLSTSRFDKQEVK</sequence>
<gene>
    <name evidence="5" type="ORF">JD108_19645</name>
    <name evidence="6" type="ORF">KDJ56_19580</name>
</gene>
<reference evidence="5 7" key="1">
    <citation type="submission" date="2020-12" db="EMBL/GenBank/DDBJ databases">
        <title>strain FJAT-54423T represents a novel species of the genus Brevibacillus.</title>
        <authorList>
            <person name="Tang R."/>
        </authorList>
    </citation>
    <scope>NUCLEOTIDE SEQUENCE [LARGE SCALE GENOMIC DNA]</scope>
    <source>
        <strain evidence="5 7">FJAT-54423</strain>
    </source>
</reference>
<dbReference type="InterPro" id="IPR027383">
    <property type="entry name" value="Znf_put"/>
</dbReference>
<dbReference type="Gene3D" id="1.10.10.1320">
    <property type="entry name" value="Anti-sigma factor, zinc-finger domain"/>
    <property type="match status" value="1"/>
</dbReference>